<feature type="compositionally biased region" description="Low complexity" evidence="2">
    <location>
        <begin position="108"/>
        <end position="123"/>
    </location>
</feature>
<feature type="signal peptide" evidence="3">
    <location>
        <begin position="1"/>
        <end position="23"/>
    </location>
</feature>
<evidence type="ECO:0000256" key="3">
    <source>
        <dbReference type="SAM" id="SignalP"/>
    </source>
</evidence>
<protein>
    <submittedName>
        <fullName evidence="4">Uncharacterized protein</fullName>
    </submittedName>
</protein>
<dbReference type="EMBL" id="FNTH01000001">
    <property type="protein sequence ID" value="SEC81451.1"/>
    <property type="molecule type" value="Genomic_DNA"/>
</dbReference>
<feature type="chain" id="PRO_5011473703" evidence="3">
    <location>
        <begin position="24"/>
        <end position="123"/>
    </location>
</feature>
<evidence type="ECO:0000313" key="4">
    <source>
        <dbReference type="EMBL" id="SEC81451.1"/>
    </source>
</evidence>
<gene>
    <name evidence="4" type="ORF">SAMN05444164_2822</name>
</gene>
<accession>A0A1H4VLY7</accession>
<keyword evidence="1" id="KW-0175">Coiled coil</keyword>
<organism evidence="4 5">
    <name type="scientific">Bradyrhizobium erythrophlei</name>
    <dbReference type="NCBI Taxonomy" id="1437360"/>
    <lineage>
        <taxon>Bacteria</taxon>
        <taxon>Pseudomonadati</taxon>
        <taxon>Pseudomonadota</taxon>
        <taxon>Alphaproteobacteria</taxon>
        <taxon>Hyphomicrobiales</taxon>
        <taxon>Nitrobacteraceae</taxon>
        <taxon>Bradyrhizobium</taxon>
    </lineage>
</organism>
<sequence>MIARFVAALLVPLALGFVGTAHAQDVPGIEICTVEKTMERRTSCLQSNVDFLQKTIGKLTSDHQQKLDAANRQIESLKSTIAGLQKLVTDLQVAQVKLTEDLKKKADAPPAKDAPPVAKDGTK</sequence>
<dbReference type="AlphaFoldDB" id="A0A1H4VLY7"/>
<feature type="region of interest" description="Disordered" evidence="2">
    <location>
        <begin position="102"/>
        <end position="123"/>
    </location>
</feature>
<feature type="coiled-coil region" evidence="1">
    <location>
        <begin position="60"/>
        <end position="87"/>
    </location>
</feature>
<proteinExistence type="predicted"/>
<evidence type="ECO:0000256" key="2">
    <source>
        <dbReference type="SAM" id="MobiDB-lite"/>
    </source>
</evidence>
<dbReference type="RefSeq" id="WP_092125955.1">
    <property type="nucleotide sequence ID" value="NZ_FNTH01000001.1"/>
</dbReference>
<evidence type="ECO:0000256" key="1">
    <source>
        <dbReference type="SAM" id="Coils"/>
    </source>
</evidence>
<dbReference type="OrthoDB" id="8240981at2"/>
<reference evidence="4 5" key="1">
    <citation type="submission" date="2016-10" db="EMBL/GenBank/DDBJ databases">
        <authorList>
            <person name="de Groot N.N."/>
        </authorList>
    </citation>
    <scope>NUCLEOTIDE SEQUENCE [LARGE SCALE GENOMIC DNA]</scope>
    <source>
        <strain evidence="4 5">MT12</strain>
    </source>
</reference>
<dbReference type="Proteomes" id="UP000198992">
    <property type="component" value="Unassembled WGS sequence"/>
</dbReference>
<keyword evidence="3" id="KW-0732">Signal</keyword>
<name>A0A1H4VLY7_9BRAD</name>
<evidence type="ECO:0000313" key="5">
    <source>
        <dbReference type="Proteomes" id="UP000198992"/>
    </source>
</evidence>